<dbReference type="InterPro" id="IPR007267">
    <property type="entry name" value="GtrA_DPMS_TM"/>
</dbReference>
<feature type="domain" description="GtrA/DPMS transmembrane" evidence="6">
    <location>
        <begin position="52"/>
        <end position="165"/>
    </location>
</feature>
<feature type="transmembrane region" description="Helical" evidence="5">
    <location>
        <begin position="143"/>
        <end position="164"/>
    </location>
</feature>
<proteinExistence type="predicted"/>
<evidence type="ECO:0000256" key="4">
    <source>
        <dbReference type="ARBA" id="ARBA00023136"/>
    </source>
</evidence>
<feature type="transmembrane region" description="Helical" evidence="5">
    <location>
        <begin position="44"/>
        <end position="70"/>
    </location>
</feature>
<dbReference type="AlphaFoldDB" id="E3J152"/>
<keyword evidence="4 5" id="KW-0472">Membrane</keyword>
<evidence type="ECO:0000256" key="1">
    <source>
        <dbReference type="ARBA" id="ARBA00004141"/>
    </source>
</evidence>
<dbReference type="KEGG" id="fri:FraEuI1c_1158"/>
<keyword evidence="3 5" id="KW-1133">Transmembrane helix</keyword>
<dbReference type="HOGENOM" id="CLU_112312_1_0_11"/>
<dbReference type="GO" id="GO:0016020">
    <property type="term" value="C:membrane"/>
    <property type="evidence" value="ECO:0007669"/>
    <property type="project" value="UniProtKB-SubCell"/>
</dbReference>
<dbReference type="RefSeq" id="WP_013422351.1">
    <property type="nucleotide sequence ID" value="NC_014666.1"/>
</dbReference>
<evidence type="ECO:0000256" key="3">
    <source>
        <dbReference type="ARBA" id="ARBA00022989"/>
    </source>
</evidence>
<accession>E3J152</accession>
<gene>
    <name evidence="7" type="ordered locus">FraEuI1c_1158</name>
</gene>
<dbReference type="GO" id="GO:0000271">
    <property type="term" value="P:polysaccharide biosynthetic process"/>
    <property type="evidence" value="ECO:0007669"/>
    <property type="project" value="InterPro"/>
</dbReference>
<keyword evidence="2 5" id="KW-0812">Transmembrane</keyword>
<keyword evidence="8" id="KW-1185">Reference proteome</keyword>
<evidence type="ECO:0000313" key="7">
    <source>
        <dbReference type="EMBL" id="ADP79230.1"/>
    </source>
</evidence>
<evidence type="ECO:0000256" key="5">
    <source>
        <dbReference type="SAM" id="Phobius"/>
    </source>
</evidence>
<evidence type="ECO:0000259" key="6">
    <source>
        <dbReference type="Pfam" id="PF04138"/>
    </source>
</evidence>
<dbReference type="EMBL" id="CP002299">
    <property type="protein sequence ID" value="ADP79230.1"/>
    <property type="molecule type" value="Genomic_DNA"/>
</dbReference>
<dbReference type="OrthoDB" id="3259601at2"/>
<feature type="transmembrane region" description="Helical" evidence="5">
    <location>
        <begin position="108"/>
        <end position="131"/>
    </location>
</feature>
<organism evidence="7 8">
    <name type="scientific">Pseudofrankia inefficax (strain DSM 45817 / CECT 9037 / DDB 130130 / EuI1c)</name>
    <name type="common">Frankia inefficax</name>
    <dbReference type="NCBI Taxonomy" id="298654"/>
    <lineage>
        <taxon>Bacteria</taxon>
        <taxon>Bacillati</taxon>
        <taxon>Actinomycetota</taxon>
        <taxon>Actinomycetes</taxon>
        <taxon>Frankiales</taxon>
        <taxon>Frankiaceae</taxon>
        <taxon>Pseudofrankia</taxon>
    </lineage>
</organism>
<name>E3J152_PSEI1</name>
<reference evidence="7 8" key="1">
    <citation type="submission" date="2010-10" db="EMBL/GenBank/DDBJ databases">
        <title>Complete sequence of Frankia sp. EuI1c.</title>
        <authorList>
            <consortium name="US DOE Joint Genome Institute"/>
            <person name="Lucas S."/>
            <person name="Copeland A."/>
            <person name="Lapidus A."/>
            <person name="Cheng J.-F."/>
            <person name="Bruce D."/>
            <person name="Goodwin L."/>
            <person name="Pitluck S."/>
            <person name="Chertkov O."/>
            <person name="Detter J.C."/>
            <person name="Han C."/>
            <person name="Tapia R."/>
            <person name="Land M."/>
            <person name="Hauser L."/>
            <person name="Jeffries C."/>
            <person name="Kyrpides N."/>
            <person name="Ivanova N."/>
            <person name="Mikhailova N."/>
            <person name="Beauchemin N."/>
            <person name="Sen A."/>
            <person name="Sur S.A."/>
            <person name="Gtari M."/>
            <person name="Wall L."/>
            <person name="Tisa L."/>
            <person name="Woyke T."/>
        </authorList>
    </citation>
    <scope>NUCLEOTIDE SEQUENCE [LARGE SCALE GENOMIC DNA]</scope>
    <source>
        <strain evidence="8">DSM 45817 / CECT 9037 / EuI1c</strain>
    </source>
</reference>
<dbReference type="Proteomes" id="UP000002484">
    <property type="component" value="Chromosome"/>
</dbReference>
<evidence type="ECO:0000256" key="2">
    <source>
        <dbReference type="ARBA" id="ARBA00022692"/>
    </source>
</evidence>
<protein>
    <submittedName>
        <fullName evidence="7">GtrA family protein</fullName>
    </submittedName>
</protein>
<dbReference type="STRING" id="298654.FraEuI1c_1158"/>
<dbReference type="InParanoid" id="E3J152"/>
<dbReference type="eggNOG" id="COG2246">
    <property type="taxonomic scope" value="Bacteria"/>
</dbReference>
<sequence length="181" mass="19555">MVEPAGQTVVERPDAAAVPAARTGRFQAATESVSRRLPFGLSRIVTPSILGFAVINGFTFTVDLSLLTVFRSGLHWPLPAVITLSYLVAFGLSFLLNRRFNFRSHGPVGGQVTLYLVAIGINYAAFILGVTDGLAHLGVEYHIARLAGGSCEAIYMYCVMRWVVFPDRGSPSPRGNSPREA</sequence>
<comment type="subcellular location">
    <subcellularLocation>
        <location evidence="1">Membrane</location>
        <topology evidence="1">Multi-pass membrane protein</topology>
    </subcellularLocation>
</comment>
<feature type="transmembrane region" description="Helical" evidence="5">
    <location>
        <begin position="76"/>
        <end position="96"/>
    </location>
</feature>
<dbReference type="Pfam" id="PF04138">
    <property type="entry name" value="GtrA_DPMS_TM"/>
    <property type="match status" value="1"/>
</dbReference>
<evidence type="ECO:0000313" key="8">
    <source>
        <dbReference type="Proteomes" id="UP000002484"/>
    </source>
</evidence>